<evidence type="ECO:0000256" key="5">
    <source>
        <dbReference type="ARBA" id="ARBA00023242"/>
    </source>
</evidence>
<evidence type="ECO:0000256" key="4">
    <source>
        <dbReference type="ARBA" id="ARBA00023163"/>
    </source>
</evidence>
<dbReference type="VEuPathDB" id="CryptoDB:CHUDEA8_470"/>
<dbReference type="GO" id="GO:0005634">
    <property type="term" value="C:nucleus"/>
    <property type="evidence" value="ECO:0007669"/>
    <property type="project" value="UniProtKB-SubCell"/>
</dbReference>
<keyword evidence="3" id="KW-0805">Transcription regulation</keyword>
<dbReference type="GO" id="GO:0000123">
    <property type="term" value="C:histone acetyltransferase complex"/>
    <property type="evidence" value="ECO:0007669"/>
    <property type="project" value="TreeGrafter"/>
</dbReference>
<dbReference type="InterPro" id="IPR038217">
    <property type="entry name" value="MRG_C_sf"/>
</dbReference>
<evidence type="ECO:0000256" key="2">
    <source>
        <dbReference type="ARBA" id="ARBA00022853"/>
    </source>
</evidence>
<dbReference type="Pfam" id="PF05712">
    <property type="entry name" value="MRG"/>
    <property type="match status" value="1"/>
</dbReference>
<keyword evidence="4" id="KW-0804">Transcription</keyword>
<dbReference type="AlphaFoldDB" id="A0A0S4TL18"/>
<protein>
    <submittedName>
        <fullName evidence="8">MRG domain containing protein</fullName>
    </submittedName>
</protein>
<sequence length="329" mass="38839">MKNVEKLVQELHSHNVKDEVKFKYKIGDLVYSLWKGQLWKAIILDTSLKIHPNGWHPIYYVGYVTKHKTGSKNYYFNKDYNEWKSEALIFEIDGYTRKKSAETQKMLRNALKDQDRAIVENMLGKLHSQQEMKISILNFNKIEVEWFDFSEMIYSVLIHDKNQISHGKLVILPKSPNIEDIFSEYIIYESNLIKKKKETSPEIEIQKLILNMLTKIFNKSLKKRLIYPSEMNQVSYFEKNITKSTKFSEIFGIEHLLRLLIILPKLIGDHISFGEYNLSLDPDEENNQPDYIIVKTIKLELIKTVNSFIEYFNNNISKFSIGNYKSFSI</sequence>
<gene>
    <name evidence="7" type="ORF">CHUDEA8_470</name>
    <name evidence="8" type="ORF">GY17_00002791</name>
</gene>
<evidence type="ECO:0000313" key="7">
    <source>
        <dbReference type="EMBL" id="CUV07593.1"/>
    </source>
</evidence>
<keyword evidence="2" id="KW-0156">Chromatin regulator</keyword>
<dbReference type="VEuPathDB" id="CryptoDB:Chro.80060"/>
<dbReference type="OrthoDB" id="124855at2759"/>
<name>A0A0S4TL18_CRYHO</name>
<evidence type="ECO:0000256" key="1">
    <source>
        <dbReference type="ARBA" id="ARBA00004123"/>
    </source>
</evidence>
<dbReference type="EMBL" id="JTAI01000001">
    <property type="protein sequence ID" value="PPS95374.1"/>
    <property type="molecule type" value="Genomic_DNA"/>
</dbReference>
<organism evidence="7">
    <name type="scientific">Cryptosporidium hominis</name>
    <dbReference type="NCBI Taxonomy" id="237895"/>
    <lineage>
        <taxon>Eukaryota</taxon>
        <taxon>Sar</taxon>
        <taxon>Alveolata</taxon>
        <taxon>Apicomplexa</taxon>
        <taxon>Conoidasida</taxon>
        <taxon>Coccidia</taxon>
        <taxon>Eucoccidiorida</taxon>
        <taxon>Eimeriorina</taxon>
        <taxon>Cryptosporidiidae</taxon>
        <taxon>Cryptosporidium</taxon>
    </lineage>
</organism>
<dbReference type="InterPro" id="IPR008676">
    <property type="entry name" value="MRG"/>
</dbReference>
<dbReference type="PANTHER" id="PTHR10880">
    <property type="entry name" value="MORTALITY FACTOR 4-LIKE PROTEIN"/>
    <property type="match status" value="1"/>
</dbReference>
<dbReference type="EMBL" id="LN877954">
    <property type="protein sequence ID" value="CUV07593.1"/>
    <property type="molecule type" value="Genomic_DNA"/>
</dbReference>
<keyword evidence="9" id="KW-1185">Reference proteome</keyword>
<evidence type="ECO:0000313" key="9">
    <source>
        <dbReference type="Proteomes" id="UP001429100"/>
    </source>
</evidence>
<dbReference type="GO" id="GO:0006325">
    <property type="term" value="P:chromatin organization"/>
    <property type="evidence" value="ECO:0007669"/>
    <property type="project" value="UniProtKB-KW"/>
</dbReference>
<reference evidence="8 9" key="1">
    <citation type="submission" date="2014-11" db="EMBL/GenBank/DDBJ databases">
        <title>Comparative genomic analysis of Cryptosporidium hominis reveals occurrence of genetic recombination in virulent subtypes.</title>
        <authorList>
            <person name="Guo Y."/>
            <person name="Tang K."/>
            <person name="Frace M."/>
            <person name="Li N."/>
            <person name="Roellig D.M."/>
            <person name="Sammons S."/>
            <person name="Knipe K."/>
            <person name="Rowe L."/>
            <person name="Feng Y."/>
            <person name="Xiao L."/>
        </authorList>
    </citation>
    <scope>NUCLEOTIDE SEQUENCE [LARGE SCALE GENOMIC DNA]</scope>
    <source>
        <strain evidence="8">30976</strain>
    </source>
</reference>
<feature type="domain" description="MRG" evidence="6">
    <location>
        <begin position="141"/>
        <end position="268"/>
    </location>
</feature>
<evidence type="ECO:0000256" key="3">
    <source>
        <dbReference type="ARBA" id="ARBA00023015"/>
    </source>
</evidence>
<keyword evidence="5" id="KW-0539">Nucleus</keyword>
<reference evidence="8 9" key="3">
    <citation type="submission" date="2017-10" db="EMBL/GenBank/DDBJ databases">
        <title>Consistent, comparative and evidence-based genome annotation and re-annotation for the closely-related species, Cryptosporidium parvum, C. hominis and C. tyzzeri.</title>
        <authorList>
            <person name="Baptista R.P."/>
            <person name="Li Y."/>
            <person name="Sateriale A."/>
            <person name="Striepen B."/>
            <person name="Kissinger J.C."/>
        </authorList>
    </citation>
    <scope>NUCLEOTIDE SEQUENCE [LARGE SCALE GENOMIC DNA]</scope>
    <source>
        <strain evidence="8">30976</strain>
    </source>
</reference>
<dbReference type="PROSITE" id="PS51640">
    <property type="entry name" value="MRG"/>
    <property type="match status" value="1"/>
</dbReference>
<dbReference type="Proteomes" id="UP000199752">
    <property type="component" value="Chromosome 8"/>
</dbReference>
<evidence type="ECO:0000313" key="8">
    <source>
        <dbReference type="EMBL" id="PPS95374.1"/>
    </source>
</evidence>
<reference evidence="7" key="2">
    <citation type="submission" date="2015-08" db="EMBL/GenBank/DDBJ databases">
        <authorList>
            <person name="Babu N.S."/>
            <person name="Beckwith C.J."/>
            <person name="Beseler K.G."/>
            <person name="Brison A."/>
            <person name="Carone J.V."/>
            <person name="Caskin T.P."/>
            <person name="Diamond M."/>
            <person name="Durham M.E."/>
            <person name="Foxe J.M."/>
            <person name="Go M."/>
            <person name="Henderson B.A."/>
            <person name="Jones I.B."/>
            <person name="McGettigan J.A."/>
            <person name="Micheletti S.J."/>
            <person name="Nasrallah M.E."/>
            <person name="Ortiz D."/>
            <person name="Piller C.R."/>
            <person name="Privatt S.R."/>
            <person name="Schneider S.L."/>
            <person name="Sharp S."/>
            <person name="Smith T.C."/>
            <person name="Stanton J.D."/>
            <person name="Ullery H.E."/>
            <person name="Wilson R.J."/>
            <person name="Serrano M.G."/>
            <person name="Buck G."/>
            <person name="Lee V."/>
            <person name="Wang Y."/>
            <person name="Carvalho R."/>
            <person name="Voegtly L."/>
            <person name="Shi R."/>
            <person name="Duckworth R."/>
            <person name="Johnson A."/>
            <person name="Loviza R."/>
            <person name="Walstead R."/>
            <person name="Shah Z."/>
            <person name="Kiflezghi M."/>
            <person name="Wade K."/>
            <person name="Ball S.L."/>
            <person name="Bradley K.W."/>
            <person name="Asai D.J."/>
            <person name="Bowman C.A."/>
            <person name="Russell D.A."/>
            <person name="Pope W.H."/>
            <person name="Jacobs-Sera D."/>
            <person name="Hendrix R.W."/>
            <person name="Hatfull G.F."/>
        </authorList>
    </citation>
    <scope>NUCLEOTIDE SEQUENCE [LARGE SCALE GENOMIC DNA]</scope>
</reference>
<accession>A0A0S4TL18</accession>
<evidence type="ECO:0000259" key="6">
    <source>
        <dbReference type="Pfam" id="PF05712"/>
    </source>
</evidence>
<comment type="subcellular location">
    <subcellularLocation>
        <location evidence="1">Nucleus</location>
    </subcellularLocation>
</comment>
<proteinExistence type="predicted"/>
<dbReference type="Proteomes" id="UP001429100">
    <property type="component" value="Unassembled WGS sequence"/>
</dbReference>
<dbReference type="VEuPathDB" id="CryptoDB:GY17_00002791"/>
<dbReference type="Gene3D" id="1.10.274.30">
    <property type="entry name" value="MRG domain"/>
    <property type="match status" value="1"/>
</dbReference>
<dbReference type="InterPro" id="IPR026541">
    <property type="entry name" value="MRG_dom"/>
</dbReference>
<dbReference type="VEuPathDB" id="CryptoDB:ChTU502y2012_409g0320"/>
<dbReference type="GO" id="GO:0006355">
    <property type="term" value="P:regulation of DNA-templated transcription"/>
    <property type="evidence" value="ECO:0007669"/>
    <property type="project" value="InterPro"/>
</dbReference>
<dbReference type="PANTHER" id="PTHR10880:SF15">
    <property type="entry name" value="MSL COMPLEX SUBUNIT 3"/>
    <property type="match status" value="1"/>
</dbReference>